<dbReference type="InterPro" id="IPR058594">
    <property type="entry name" value="PB1-like_dom_pln"/>
</dbReference>
<proteinExistence type="predicted"/>
<evidence type="ECO:0000313" key="2">
    <source>
        <dbReference type="EMBL" id="MED6210183.1"/>
    </source>
</evidence>
<feature type="domain" description="PB1-like" evidence="1">
    <location>
        <begin position="4"/>
        <end position="101"/>
    </location>
</feature>
<sequence>MTKSHFTFGLHNGGQLVDLGDGLKYLGGMVVEGLGFDVDEWSIQELTTKLKEIGYVGNAEIWWCEEGVLLKGGLRELKSDRDAMRMGNFLISQDNKHCHVYAVSGFWQGTSVEITTNDEDYVPSDVDVEYTSGESGMIEVQVVSESESSSKEEIFDDSVDDCHHDDQFGFEVEGEDEEANAFGGFGGPLNEEENNVNGDVGLDGVAGADNDIGMEGLGDVGLGGLGGADGDAGTEGDVGDISSGYETKLLDSYDKQVQEAEDCGGRILVIEEDVSDGGGDWGLGGDTVASTANSMASTPRTVEGASPSVLGAMSLMGGRPTAVATWSSQNRRRLWGLVGLGRQKREMEVKVGVGEMRKKKLCWVIVEHQIP</sequence>
<dbReference type="Proteomes" id="UP001341840">
    <property type="component" value="Unassembled WGS sequence"/>
</dbReference>
<gene>
    <name evidence="2" type="ORF">PIB30_061730</name>
</gene>
<evidence type="ECO:0000259" key="1">
    <source>
        <dbReference type="Pfam" id="PF26130"/>
    </source>
</evidence>
<accession>A0ABU6YMU0</accession>
<evidence type="ECO:0000313" key="3">
    <source>
        <dbReference type="Proteomes" id="UP001341840"/>
    </source>
</evidence>
<keyword evidence="3" id="KW-1185">Reference proteome</keyword>
<dbReference type="EMBL" id="JASCZI010242219">
    <property type="protein sequence ID" value="MED6210183.1"/>
    <property type="molecule type" value="Genomic_DNA"/>
</dbReference>
<name>A0ABU6YMU0_9FABA</name>
<protein>
    <recommendedName>
        <fullName evidence="1">PB1-like domain-containing protein</fullName>
    </recommendedName>
</protein>
<comment type="caution">
    <text evidence="2">The sequence shown here is derived from an EMBL/GenBank/DDBJ whole genome shotgun (WGS) entry which is preliminary data.</text>
</comment>
<dbReference type="Pfam" id="PF26130">
    <property type="entry name" value="PB1-like"/>
    <property type="match status" value="1"/>
</dbReference>
<reference evidence="2 3" key="1">
    <citation type="journal article" date="2023" name="Plants (Basel)">
        <title>Bridging the Gap: Combining Genomics and Transcriptomics Approaches to Understand Stylosanthes scabra, an Orphan Legume from the Brazilian Caatinga.</title>
        <authorList>
            <person name="Ferreira-Neto J.R.C."/>
            <person name="da Silva M.D."/>
            <person name="Binneck E."/>
            <person name="de Melo N.F."/>
            <person name="da Silva R.H."/>
            <person name="de Melo A.L.T.M."/>
            <person name="Pandolfi V."/>
            <person name="Bustamante F.O."/>
            <person name="Brasileiro-Vidal A.C."/>
            <person name="Benko-Iseppon A.M."/>
        </authorList>
    </citation>
    <scope>NUCLEOTIDE SEQUENCE [LARGE SCALE GENOMIC DNA]</scope>
    <source>
        <tissue evidence="2">Leaves</tissue>
    </source>
</reference>
<organism evidence="2 3">
    <name type="scientific">Stylosanthes scabra</name>
    <dbReference type="NCBI Taxonomy" id="79078"/>
    <lineage>
        <taxon>Eukaryota</taxon>
        <taxon>Viridiplantae</taxon>
        <taxon>Streptophyta</taxon>
        <taxon>Embryophyta</taxon>
        <taxon>Tracheophyta</taxon>
        <taxon>Spermatophyta</taxon>
        <taxon>Magnoliopsida</taxon>
        <taxon>eudicotyledons</taxon>
        <taxon>Gunneridae</taxon>
        <taxon>Pentapetalae</taxon>
        <taxon>rosids</taxon>
        <taxon>fabids</taxon>
        <taxon>Fabales</taxon>
        <taxon>Fabaceae</taxon>
        <taxon>Papilionoideae</taxon>
        <taxon>50 kb inversion clade</taxon>
        <taxon>dalbergioids sensu lato</taxon>
        <taxon>Dalbergieae</taxon>
        <taxon>Pterocarpus clade</taxon>
        <taxon>Stylosanthes</taxon>
    </lineage>
</organism>